<evidence type="ECO:0000256" key="3">
    <source>
        <dbReference type="ARBA" id="ARBA00022729"/>
    </source>
</evidence>
<protein>
    <submittedName>
        <fullName evidence="12">SCRAL1</fullName>
    </submittedName>
</protein>
<organism evidence="12 13">
    <name type="scientific">Bugula neritina</name>
    <name type="common">Brown bryozoan</name>
    <name type="synonym">Sertularia neritina</name>
    <dbReference type="NCBI Taxonomy" id="10212"/>
    <lineage>
        <taxon>Eukaryota</taxon>
        <taxon>Metazoa</taxon>
        <taxon>Spiralia</taxon>
        <taxon>Lophotrochozoa</taxon>
        <taxon>Bryozoa</taxon>
        <taxon>Gymnolaemata</taxon>
        <taxon>Cheilostomatida</taxon>
        <taxon>Flustrina</taxon>
        <taxon>Buguloidea</taxon>
        <taxon>Bugulidae</taxon>
        <taxon>Bugula</taxon>
    </lineage>
</organism>
<evidence type="ECO:0000256" key="4">
    <source>
        <dbReference type="ARBA" id="ARBA00022737"/>
    </source>
</evidence>
<evidence type="ECO:0000313" key="13">
    <source>
        <dbReference type="Proteomes" id="UP000593567"/>
    </source>
</evidence>
<keyword evidence="3" id="KW-0732">Signal</keyword>
<evidence type="ECO:0000256" key="6">
    <source>
        <dbReference type="ARBA" id="ARBA00023136"/>
    </source>
</evidence>
<keyword evidence="6" id="KW-0472">Membrane</keyword>
<evidence type="ECO:0000256" key="9">
    <source>
        <dbReference type="PROSITE-ProRule" id="PRU00196"/>
    </source>
</evidence>
<dbReference type="EMBL" id="VXIV02002919">
    <property type="protein sequence ID" value="KAF6022013.1"/>
    <property type="molecule type" value="Genomic_DNA"/>
</dbReference>
<comment type="caution">
    <text evidence="9">Lacks conserved residue(s) required for the propagation of feature annotation.</text>
</comment>
<dbReference type="GO" id="GO:0016020">
    <property type="term" value="C:membrane"/>
    <property type="evidence" value="ECO:0007669"/>
    <property type="project" value="UniProtKB-SubCell"/>
</dbReference>
<dbReference type="InterPro" id="IPR001190">
    <property type="entry name" value="SRCR"/>
</dbReference>
<name>A0A7J7J7C7_BUGNE</name>
<dbReference type="Pfam" id="PF01186">
    <property type="entry name" value="Lysyl_oxidase"/>
    <property type="match status" value="1"/>
</dbReference>
<gene>
    <name evidence="12" type="ORF">EB796_019681</name>
</gene>
<dbReference type="GO" id="GO:0004720">
    <property type="term" value="F:protein-lysine 6-oxidase activity"/>
    <property type="evidence" value="ECO:0007669"/>
    <property type="project" value="TreeGrafter"/>
</dbReference>
<feature type="domain" description="SRCR" evidence="11">
    <location>
        <begin position="211"/>
        <end position="315"/>
    </location>
</feature>
<evidence type="ECO:0000313" key="12">
    <source>
        <dbReference type="EMBL" id="KAF6022013.1"/>
    </source>
</evidence>
<feature type="disulfide bond" evidence="9">
    <location>
        <begin position="281"/>
        <end position="291"/>
    </location>
</feature>
<evidence type="ECO:0000256" key="7">
    <source>
        <dbReference type="ARBA" id="ARBA00023157"/>
    </source>
</evidence>
<evidence type="ECO:0000256" key="10">
    <source>
        <dbReference type="SAM" id="MobiDB-lite"/>
    </source>
</evidence>
<evidence type="ECO:0000256" key="5">
    <source>
        <dbReference type="ARBA" id="ARBA00022989"/>
    </source>
</evidence>
<feature type="compositionally biased region" description="Low complexity" evidence="10">
    <location>
        <begin position="110"/>
        <end position="133"/>
    </location>
</feature>
<dbReference type="Gene3D" id="3.10.250.10">
    <property type="entry name" value="SRCR-like domain"/>
    <property type="match status" value="1"/>
</dbReference>
<keyword evidence="13" id="KW-1185">Reference proteome</keyword>
<dbReference type="PROSITE" id="PS50287">
    <property type="entry name" value="SRCR_2"/>
    <property type="match status" value="1"/>
</dbReference>
<keyword evidence="5" id="KW-1133">Transmembrane helix</keyword>
<dbReference type="SUPFAM" id="SSF56487">
    <property type="entry name" value="SRCR-like"/>
    <property type="match status" value="1"/>
</dbReference>
<evidence type="ECO:0000256" key="2">
    <source>
        <dbReference type="ARBA" id="ARBA00022692"/>
    </source>
</evidence>
<dbReference type="Proteomes" id="UP000593567">
    <property type="component" value="Unassembled WGS sequence"/>
</dbReference>
<proteinExistence type="predicted"/>
<accession>A0A7J7J7C7</accession>
<reference evidence="12" key="1">
    <citation type="submission" date="2020-06" db="EMBL/GenBank/DDBJ databases">
        <title>Draft genome of Bugula neritina, a colonial animal packing powerful symbionts and potential medicines.</title>
        <authorList>
            <person name="Rayko M."/>
        </authorList>
    </citation>
    <scope>NUCLEOTIDE SEQUENCE [LARGE SCALE GENOMIC DNA]</scope>
    <source>
        <strain evidence="12">Kwan_BN1</strain>
    </source>
</reference>
<feature type="compositionally biased region" description="Polar residues" evidence="10">
    <location>
        <begin position="47"/>
        <end position="56"/>
    </location>
</feature>
<comment type="caution">
    <text evidence="12">The sequence shown here is derived from an EMBL/GenBank/DDBJ whole genome shotgun (WGS) entry which is preliminary data.</text>
</comment>
<feature type="region of interest" description="Disordered" evidence="10">
    <location>
        <begin position="40"/>
        <end position="71"/>
    </location>
</feature>
<dbReference type="Pfam" id="PF00530">
    <property type="entry name" value="SRCR"/>
    <property type="match status" value="1"/>
</dbReference>
<dbReference type="InterPro" id="IPR036772">
    <property type="entry name" value="SRCR-like_dom_sf"/>
</dbReference>
<dbReference type="FunFam" id="3.10.250.10:FF:000016">
    <property type="entry name" value="Scavenger receptor cysteine-rich protein type 12"/>
    <property type="match status" value="1"/>
</dbReference>
<dbReference type="GO" id="GO:0005507">
    <property type="term" value="F:copper ion binding"/>
    <property type="evidence" value="ECO:0007669"/>
    <property type="project" value="InterPro"/>
</dbReference>
<dbReference type="PANTHER" id="PTHR45817:SF4">
    <property type="entry name" value="LYSYL OXIDASE-LIKE-RELATED"/>
    <property type="match status" value="1"/>
</dbReference>
<keyword evidence="7 9" id="KW-1015">Disulfide bond</keyword>
<dbReference type="OrthoDB" id="547291at2759"/>
<dbReference type="PRINTS" id="PR00258">
    <property type="entry name" value="SPERACTRCPTR"/>
</dbReference>
<dbReference type="GO" id="GO:0005615">
    <property type="term" value="C:extracellular space"/>
    <property type="evidence" value="ECO:0007669"/>
    <property type="project" value="TreeGrafter"/>
</dbReference>
<feature type="region of interest" description="Disordered" evidence="10">
    <location>
        <begin position="103"/>
        <end position="153"/>
    </location>
</feature>
<keyword evidence="4" id="KW-0677">Repeat</keyword>
<dbReference type="AlphaFoldDB" id="A0A7J7J7C7"/>
<keyword evidence="8" id="KW-0325">Glycoprotein</keyword>
<dbReference type="InterPro" id="IPR050912">
    <property type="entry name" value="LOX-like_protein"/>
</dbReference>
<dbReference type="InterPro" id="IPR001695">
    <property type="entry name" value="Lysyl_oxidase"/>
</dbReference>
<comment type="subcellular location">
    <subcellularLocation>
        <location evidence="1">Membrane</location>
        <topology evidence="1">Single-pass membrane protein</topology>
    </subcellularLocation>
</comment>
<evidence type="ECO:0000256" key="1">
    <source>
        <dbReference type="ARBA" id="ARBA00004167"/>
    </source>
</evidence>
<keyword evidence="2" id="KW-0812">Transmembrane</keyword>
<dbReference type="PANTHER" id="PTHR45817">
    <property type="entry name" value="LYSYL OXIDASE-LIKE-RELATED"/>
    <property type="match status" value="1"/>
</dbReference>
<dbReference type="SMART" id="SM00202">
    <property type="entry name" value="SR"/>
    <property type="match status" value="1"/>
</dbReference>
<sequence>MHREWMVSNCNTIEAAGVVCEGGSGEDDLDLKIVASHGGDQVEENSIDSSPPSVTASEVGRVEEPAARSRYSQRTLDILARARELLNNPSFLADRFPSDPVIREPQSSSAVAVAAAQPDHPAAAQPDHPAAALPDDDAAAQHDHGAAAQHGHHAAALEGRSGSFSVEDVNPAPVVPREVTADEVHQIEDVLTEMRAKSDQPLSPPAKPARVEVVGGRRSNEGYVRITMDDGKRGVVCSDTWGIYEAMVVCRQIGKHRAEKATLTDYYGARSLDKVIHEIHCDGHEKSLADCEYKLADRHGVACSKPVNVAGVVCTSAKLPDLMPNLWALQHSLRIEERPLHALTCAMEENCLSSSAYTARSYGSNSYSGSSYMFGAPSYGPTRKLLRFSSNIYNNGTADFRPKQHRSSWEWHSCHQHYHSMSAFSHYDILDSHGNRVAEGHKASFCLEDVECTWPRTKRYSCRGFSDQGISVGCADVYRSDIDCQWIDITDLQPGAFVFKLNVNPELEVPELSYDNNAAICELTYNGYSAKLSDCSLARG</sequence>
<evidence type="ECO:0000259" key="11">
    <source>
        <dbReference type="PROSITE" id="PS50287"/>
    </source>
</evidence>
<evidence type="ECO:0000256" key="8">
    <source>
        <dbReference type="ARBA" id="ARBA00023180"/>
    </source>
</evidence>